<organism evidence="1 2">
    <name type="scientific">Candidatus Undinarchaeum marinum</name>
    <dbReference type="NCBI Taxonomy" id="2756141"/>
    <lineage>
        <taxon>Archaea</taxon>
        <taxon>Candidatus Undinarchaeota</taxon>
        <taxon>Candidatus Undinarchaeia</taxon>
        <taxon>Candidatus Undinarchaeales</taxon>
        <taxon>Candidatus Undinarchaeaceae</taxon>
        <taxon>Candidatus Undinarchaeum</taxon>
    </lineage>
</organism>
<dbReference type="InterPro" id="IPR007833">
    <property type="entry name" value="Capsule_polysaccharide_synth"/>
</dbReference>
<reference evidence="1 2" key="1">
    <citation type="journal article" name="Nat. Commun.">
        <title>Undinarchaeota illuminate DPANN phylogeny and the impact of gene transfer on archaeal evolution.</title>
        <authorList>
            <person name="Dombrowski N."/>
            <person name="Williams T.A."/>
            <person name="Sun J."/>
            <person name="Woodcroft B.J."/>
            <person name="Lee J.H."/>
            <person name="Minh B.Q."/>
            <person name="Rinke C."/>
            <person name="Spang A."/>
        </authorList>
    </citation>
    <scope>NUCLEOTIDE SEQUENCE [LARGE SCALE GENOMIC DNA]</scope>
    <source>
        <strain evidence="1">MAG_bin17</strain>
    </source>
</reference>
<proteinExistence type="predicted"/>
<keyword evidence="2" id="KW-1185">Reference proteome</keyword>
<comment type="caution">
    <text evidence="1">The sequence shown here is derived from an EMBL/GenBank/DDBJ whole genome shotgun (WGS) entry which is preliminary data.</text>
</comment>
<dbReference type="Gene3D" id="3.40.50.12580">
    <property type="match status" value="1"/>
</dbReference>
<sequence length="465" mass="55031">MKQKKTILFGITNNFFKEQLSLISTELISRGYNVIILTSSRKVNNYFLINNPDIRSIYLPQAGRSLGLKYSDSGLDELFKKYNFNQDQFFFRETKIMGRKKKCLRHYCFPILSYLDRFFEEEKIDYFVNCGEALSNIMMWLVSKKTNVEYFHTTWVGYIDNMHYWDSDLNRISWIKPEFLRKKLSKGDLKIAEDFLSASKKEKKVQGFEPRKVFTYYFFKKYLMYLYNYISTGPARMETYSPPTLANLWISRFFKRLYYRSYYKDFDKNEKYFYFPLHLYYDAIIALTNQEFYRQDEAIKMVAKNIPKDHIIITKEHPVLDGTMPFDMMSAISKLDNVKIVKPHINSHEIIKNSSGVITIASSVGWEAMQYGKPVITLADTFFDYKNLTRKAKNEAELKKLAKQAAEGKLKFNRQDLLQYTYSFVKSHQPNDYFAEDSLSLDRSAKNIRGLADAIEAEIKYRESN</sequence>
<dbReference type="EMBL" id="DVAD01000015">
    <property type="protein sequence ID" value="HIJ99784.1"/>
    <property type="molecule type" value="Genomic_DNA"/>
</dbReference>
<protein>
    <recommendedName>
        <fullName evidence="3">Capsule polysaccharide biosynthesis protein</fullName>
    </recommendedName>
</protein>
<evidence type="ECO:0000313" key="2">
    <source>
        <dbReference type="Proteomes" id="UP000604391"/>
    </source>
</evidence>
<dbReference type="GO" id="GO:0015774">
    <property type="term" value="P:polysaccharide transport"/>
    <property type="evidence" value="ECO:0007669"/>
    <property type="project" value="InterPro"/>
</dbReference>
<accession>A0A832UU61</accession>
<dbReference type="GO" id="GO:0000271">
    <property type="term" value="P:polysaccharide biosynthetic process"/>
    <property type="evidence" value="ECO:0007669"/>
    <property type="project" value="InterPro"/>
</dbReference>
<dbReference type="InterPro" id="IPR043148">
    <property type="entry name" value="TagF_C"/>
</dbReference>
<name>A0A832UU61_9ARCH</name>
<evidence type="ECO:0000313" key="1">
    <source>
        <dbReference type="EMBL" id="HIJ99784.1"/>
    </source>
</evidence>
<evidence type="ECO:0008006" key="3">
    <source>
        <dbReference type="Google" id="ProtNLM"/>
    </source>
</evidence>
<dbReference type="Proteomes" id="UP000604391">
    <property type="component" value="Unassembled WGS sequence"/>
</dbReference>
<dbReference type="SUPFAM" id="SSF53756">
    <property type="entry name" value="UDP-Glycosyltransferase/glycogen phosphorylase"/>
    <property type="match status" value="1"/>
</dbReference>
<dbReference type="Pfam" id="PF05159">
    <property type="entry name" value="Capsule_synth"/>
    <property type="match status" value="1"/>
</dbReference>
<dbReference type="AlphaFoldDB" id="A0A832UU61"/>
<gene>
    <name evidence="1" type="ORF">H1011_03100</name>
</gene>